<feature type="domain" description="AAA+ ATPase" evidence="1">
    <location>
        <begin position="320"/>
        <end position="464"/>
    </location>
</feature>
<dbReference type="Proteomes" id="UP001500620">
    <property type="component" value="Unassembled WGS sequence"/>
</dbReference>
<dbReference type="SUPFAM" id="SSF52540">
    <property type="entry name" value="P-loop containing nucleoside triphosphate hydrolases"/>
    <property type="match status" value="1"/>
</dbReference>
<dbReference type="InterPro" id="IPR003593">
    <property type="entry name" value="AAA+_ATPase"/>
</dbReference>
<dbReference type="Pfam" id="PF22738">
    <property type="entry name" value="NNH7"/>
    <property type="match status" value="1"/>
</dbReference>
<keyword evidence="3" id="KW-1185">Reference proteome</keyword>
<dbReference type="RefSeq" id="WP_345139281.1">
    <property type="nucleotide sequence ID" value="NZ_BAABAT010000049.1"/>
</dbReference>
<evidence type="ECO:0000313" key="2">
    <source>
        <dbReference type="EMBL" id="GAA4262008.1"/>
    </source>
</evidence>
<dbReference type="Gene3D" id="3.40.50.300">
    <property type="entry name" value="P-loop containing nucleotide triphosphate hydrolases"/>
    <property type="match status" value="1"/>
</dbReference>
<organism evidence="2 3">
    <name type="scientific">Dactylosporangium darangshiense</name>
    <dbReference type="NCBI Taxonomy" id="579108"/>
    <lineage>
        <taxon>Bacteria</taxon>
        <taxon>Bacillati</taxon>
        <taxon>Actinomycetota</taxon>
        <taxon>Actinomycetes</taxon>
        <taxon>Micromonosporales</taxon>
        <taxon>Micromonosporaceae</taxon>
        <taxon>Dactylosporangium</taxon>
    </lineage>
</organism>
<sequence length="1013" mass="108725">MAKGLRYTDAVELLTGDSPAASAIGTAVSGLAGAAGVPSLFDVKSLATRIAKTAAARIRDRSAGVSRLDRSRRLEAAHAILVVTAFFDGFDELGLPIRAADIELTREDQAALAGGPRGEGWLAALLEADVPAPGPLRPFAEHLEHLVRWYAGVAARLHGHLLGLSLADALDETGRRWVRRALTEVVPGRAAQCYEAAYLRLAADVAEFGMWVWRADADAKDAALGEILSALDPERERAALRGLIEAAHRADVERPVAGDEQDTTGCVVPSLRDSYVTPRFLVRAGGRTDNPANEEWWQGLPAREDLLRFVAAHLLTPDAAAAPMLVLGHPGSGKSALARMLGARLGEGDFMAIRVPLREVPADADVQDQIEAAVRLATGERVAWPEVARAAAGALPVVVLDGLDELLQATGVGRSDYLLRAAQFQRQQAALGRPLAVLVTSRVAVANRAPLPDGATVVRLEPFDHAQIEAWLAVWNRANAETFAGRGVRPLGPATVLCWPELAAQPLLLFMLALYDGQDNALQAGDDARLTRSALYERLLCSFAEREVRKERPAPRPGDVEAELLRLSVVAFAMLNRDRQWATADELDADLGQLDLAGPAAPDTGFTEAQTAGERALARFFFVHRAQAVVHERERHTYEFLHATFGDFLAARLVARIVADALARDAAGTSALRPAAPHDDLLYALLGHAPLTGQGATILGFAAALLDPAAYDWLCRAFRLAATRLDVPDHPYRPVPQPAGHRLVRYGLNLVLLAACARPEVSAADLFPGDDDPAERLGRAAHGWQSALGREQWLGVIEALRARRGWAGGRHAEALRAGRGRASGRRDLRLRLDDGPDPAGFDAYWNQHYGPGSDVWAMDPGSGFNGAASADRAVVAVALRSDGDEDLLCHALEPLRAWSEPSLTSFVVHGPQDAESVAHSLLRAWVATAGPDGDLEAACERLVRAVTGYGWGEGLHPEAARAIDLALALLIAYADRLPAERMTVWLVRIVNCSQTTPAQNATVNAYLERNAGR</sequence>
<protein>
    <recommendedName>
        <fullName evidence="1">AAA+ ATPase domain-containing protein</fullName>
    </recommendedName>
</protein>
<dbReference type="InterPro" id="IPR054567">
    <property type="entry name" value="NNH7"/>
</dbReference>
<dbReference type="EMBL" id="BAABAT010000049">
    <property type="protein sequence ID" value="GAA4262008.1"/>
    <property type="molecule type" value="Genomic_DNA"/>
</dbReference>
<evidence type="ECO:0000259" key="1">
    <source>
        <dbReference type="SMART" id="SM00382"/>
    </source>
</evidence>
<name>A0ABP8DQY5_9ACTN</name>
<dbReference type="InterPro" id="IPR027417">
    <property type="entry name" value="P-loop_NTPase"/>
</dbReference>
<gene>
    <name evidence="2" type="ORF">GCM10022255_097060</name>
</gene>
<dbReference type="SMART" id="SM00382">
    <property type="entry name" value="AAA"/>
    <property type="match status" value="1"/>
</dbReference>
<accession>A0ABP8DQY5</accession>
<comment type="caution">
    <text evidence="2">The sequence shown here is derived from an EMBL/GenBank/DDBJ whole genome shotgun (WGS) entry which is preliminary data.</text>
</comment>
<reference evidence="3" key="1">
    <citation type="journal article" date="2019" name="Int. J. Syst. Evol. Microbiol.">
        <title>The Global Catalogue of Microorganisms (GCM) 10K type strain sequencing project: providing services to taxonomists for standard genome sequencing and annotation.</title>
        <authorList>
            <consortium name="The Broad Institute Genomics Platform"/>
            <consortium name="The Broad Institute Genome Sequencing Center for Infectious Disease"/>
            <person name="Wu L."/>
            <person name="Ma J."/>
        </authorList>
    </citation>
    <scope>NUCLEOTIDE SEQUENCE [LARGE SCALE GENOMIC DNA]</scope>
    <source>
        <strain evidence="3">JCM 17441</strain>
    </source>
</reference>
<proteinExistence type="predicted"/>
<evidence type="ECO:0000313" key="3">
    <source>
        <dbReference type="Proteomes" id="UP001500620"/>
    </source>
</evidence>